<name>A0A9D2TLT9_9FIRM</name>
<protein>
    <submittedName>
        <fullName evidence="6">ABC transporter ATP-binding protein</fullName>
    </submittedName>
</protein>
<dbReference type="InterPro" id="IPR027417">
    <property type="entry name" value="P-loop_NTPase"/>
</dbReference>
<dbReference type="PANTHER" id="PTHR42711:SF5">
    <property type="entry name" value="ABC TRANSPORTER ATP-BINDING PROTEIN NATA"/>
    <property type="match status" value="1"/>
</dbReference>
<dbReference type="CDD" id="cd03230">
    <property type="entry name" value="ABC_DR_subfamily_A"/>
    <property type="match status" value="1"/>
</dbReference>
<evidence type="ECO:0000256" key="3">
    <source>
        <dbReference type="ARBA" id="ARBA00022741"/>
    </source>
</evidence>
<keyword evidence="2" id="KW-0813">Transport</keyword>
<evidence type="ECO:0000259" key="5">
    <source>
        <dbReference type="PROSITE" id="PS50893"/>
    </source>
</evidence>
<evidence type="ECO:0000313" key="7">
    <source>
        <dbReference type="Proteomes" id="UP000823902"/>
    </source>
</evidence>
<dbReference type="PROSITE" id="PS50893">
    <property type="entry name" value="ABC_TRANSPORTER_2"/>
    <property type="match status" value="1"/>
</dbReference>
<proteinExistence type="inferred from homology"/>
<dbReference type="PROSITE" id="PS00211">
    <property type="entry name" value="ABC_TRANSPORTER_1"/>
    <property type="match status" value="1"/>
</dbReference>
<reference evidence="6" key="1">
    <citation type="journal article" date="2021" name="PeerJ">
        <title>Extensive microbial diversity within the chicken gut microbiome revealed by metagenomics and culture.</title>
        <authorList>
            <person name="Gilroy R."/>
            <person name="Ravi A."/>
            <person name="Getino M."/>
            <person name="Pursley I."/>
            <person name="Horton D.L."/>
            <person name="Alikhan N.F."/>
            <person name="Baker D."/>
            <person name="Gharbi K."/>
            <person name="Hall N."/>
            <person name="Watson M."/>
            <person name="Adriaenssens E.M."/>
            <person name="Foster-Nyarko E."/>
            <person name="Jarju S."/>
            <person name="Secka A."/>
            <person name="Antonio M."/>
            <person name="Oren A."/>
            <person name="Chaudhuri R.R."/>
            <person name="La Ragione R."/>
            <person name="Hildebrand F."/>
            <person name="Pallen M.J."/>
        </authorList>
    </citation>
    <scope>NUCLEOTIDE SEQUENCE</scope>
    <source>
        <strain evidence="6">CHK196-7946</strain>
    </source>
</reference>
<dbReference type="GO" id="GO:0005524">
    <property type="term" value="F:ATP binding"/>
    <property type="evidence" value="ECO:0007669"/>
    <property type="project" value="UniProtKB-KW"/>
</dbReference>
<dbReference type="PANTHER" id="PTHR42711">
    <property type="entry name" value="ABC TRANSPORTER ATP-BINDING PROTEIN"/>
    <property type="match status" value="1"/>
</dbReference>
<comment type="caution">
    <text evidence="6">The sequence shown here is derived from an EMBL/GenBank/DDBJ whole genome shotgun (WGS) entry which is preliminary data.</text>
</comment>
<feature type="domain" description="ABC transporter" evidence="5">
    <location>
        <begin position="4"/>
        <end position="229"/>
    </location>
</feature>
<dbReference type="InterPro" id="IPR017871">
    <property type="entry name" value="ABC_transporter-like_CS"/>
</dbReference>
<gene>
    <name evidence="6" type="ORF">H9697_07640</name>
</gene>
<dbReference type="InterPro" id="IPR003593">
    <property type="entry name" value="AAA+_ATPase"/>
</dbReference>
<dbReference type="Pfam" id="PF00005">
    <property type="entry name" value="ABC_tran"/>
    <property type="match status" value="1"/>
</dbReference>
<evidence type="ECO:0000313" key="6">
    <source>
        <dbReference type="EMBL" id="HJC74799.1"/>
    </source>
</evidence>
<evidence type="ECO:0000256" key="1">
    <source>
        <dbReference type="ARBA" id="ARBA00005417"/>
    </source>
</evidence>
<keyword evidence="3" id="KW-0547">Nucleotide-binding</keyword>
<dbReference type="InterPro" id="IPR003439">
    <property type="entry name" value="ABC_transporter-like_ATP-bd"/>
</dbReference>
<dbReference type="AlphaFoldDB" id="A0A9D2TLT9"/>
<dbReference type="GO" id="GO:0016887">
    <property type="term" value="F:ATP hydrolysis activity"/>
    <property type="evidence" value="ECO:0007669"/>
    <property type="project" value="InterPro"/>
</dbReference>
<dbReference type="Gene3D" id="3.40.50.300">
    <property type="entry name" value="P-loop containing nucleotide triphosphate hydrolases"/>
    <property type="match status" value="1"/>
</dbReference>
<dbReference type="SMART" id="SM00382">
    <property type="entry name" value="AAA"/>
    <property type="match status" value="1"/>
</dbReference>
<sequence length="307" mass="34584">MDIITTNRLTKSYGKKRGIIDLDLSVREGEFYGFIGPNGAGKSTTIRLLLGLMRPSSGTISVMNMDLQKHRGKILENIGYIPSEAMFYPGSTVGEILRLSAGLRRRDCRAESRRLCERLRLDPGQKTEELSLGNRKKAAIICALQHRPRLYVFDEPTSGLDPLIQKEFFEILRERRAEGATIFLSSHVLSEVQRYCSRAAIIREGRLAACGDIRDLARTSAKRIILSLLEDNGSLLRLLKDHNGQTGKKDAHGTGPEIRDLQNAGNTLSFLYQGNMKELIRLLSRADFTDITITEPDLNEIFMHFYN</sequence>
<accession>A0A9D2TLT9</accession>
<reference evidence="6" key="2">
    <citation type="submission" date="2021-04" db="EMBL/GenBank/DDBJ databases">
        <authorList>
            <person name="Gilroy R."/>
        </authorList>
    </citation>
    <scope>NUCLEOTIDE SEQUENCE</scope>
    <source>
        <strain evidence="6">CHK196-7946</strain>
    </source>
</reference>
<dbReference type="InterPro" id="IPR050763">
    <property type="entry name" value="ABC_transporter_ATP-binding"/>
</dbReference>
<evidence type="ECO:0000256" key="2">
    <source>
        <dbReference type="ARBA" id="ARBA00022448"/>
    </source>
</evidence>
<dbReference type="Proteomes" id="UP000823902">
    <property type="component" value="Unassembled WGS sequence"/>
</dbReference>
<comment type="similarity">
    <text evidence="1">Belongs to the ABC transporter superfamily.</text>
</comment>
<dbReference type="EMBL" id="DWVY01000041">
    <property type="protein sequence ID" value="HJC74799.1"/>
    <property type="molecule type" value="Genomic_DNA"/>
</dbReference>
<organism evidence="6 7">
    <name type="scientific">Candidatus Mediterraneibacter faecavium</name>
    <dbReference type="NCBI Taxonomy" id="2838668"/>
    <lineage>
        <taxon>Bacteria</taxon>
        <taxon>Bacillati</taxon>
        <taxon>Bacillota</taxon>
        <taxon>Clostridia</taxon>
        <taxon>Lachnospirales</taxon>
        <taxon>Lachnospiraceae</taxon>
        <taxon>Mediterraneibacter</taxon>
    </lineage>
</organism>
<dbReference type="SUPFAM" id="SSF52540">
    <property type="entry name" value="P-loop containing nucleoside triphosphate hydrolases"/>
    <property type="match status" value="1"/>
</dbReference>
<evidence type="ECO:0000256" key="4">
    <source>
        <dbReference type="ARBA" id="ARBA00022840"/>
    </source>
</evidence>
<keyword evidence="4 6" id="KW-0067">ATP-binding</keyword>